<dbReference type="Proteomes" id="UP001548832">
    <property type="component" value="Unassembled WGS sequence"/>
</dbReference>
<comment type="caution">
    <text evidence="15">The sequence shown here is derived from an EMBL/GenBank/DDBJ whole genome shotgun (WGS) entry which is preliminary data.</text>
</comment>
<evidence type="ECO:0000256" key="3">
    <source>
        <dbReference type="ARBA" id="ARBA00012236"/>
    </source>
</evidence>
<dbReference type="PANTHER" id="PTHR22976">
    <property type="entry name" value="BIOTIN SYNTHASE"/>
    <property type="match status" value="1"/>
</dbReference>
<keyword evidence="7 13" id="KW-0001">2Fe-2S</keyword>
<dbReference type="SFLD" id="SFLDF00272">
    <property type="entry name" value="biotin_synthase"/>
    <property type="match status" value="1"/>
</dbReference>
<feature type="binding site" evidence="13">
    <location>
        <position position="55"/>
    </location>
    <ligand>
        <name>[4Fe-4S] cluster</name>
        <dbReference type="ChEBI" id="CHEBI:49883"/>
        <note>4Fe-4S-S-AdoMet</note>
    </ligand>
</feature>
<evidence type="ECO:0000313" key="15">
    <source>
        <dbReference type="EMBL" id="MET2832953.1"/>
    </source>
</evidence>
<dbReference type="InterPro" id="IPR058240">
    <property type="entry name" value="rSAM_sf"/>
</dbReference>
<feature type="binding site" evidence="13">
    <location>
        <position position="48"/>
    </location>
    <ligand>
        <name>[4Fe-4S] cluster</name>
        <dbReference type="ChEBI" id="CHEBI:49883"/>
        <note>4Fe-4S-S-AdoMet</note>
    </ligand>
</feature>
<dbReference type="PROSITE" id="PS51918">
    <property type="entry name" value="RADICAL_SAM"/>
    <property type="match status" value="1"/>
</dbReference>
<evidence type="ECO:0000256" key="4">
    <source>
        <dbReference type="ARBA" id="ARBA00022485"/>
    </source>
</evidence>
<comment type="pathway">
    <text evidence="1 13">Cofactor biosynthesis; biotin biosynthesis; biotin from 7,8-diaminononanoate: step 2/2.</text>
</comment>
<comment type="similarity">
    <text evidence="2 13">Belongs to the radical SAM superfamily. Biotin synthase family.</text>
</comment>
<dbReference type="SFLD" id="SFLDG01278">
    <property type="entry name" value="biotin_synthase_like"/>
    <property type="match status" value="1"/>
</dbReference>
<evidence type="ECO:0000256" key="10">
    <source>
        <dbReference type="ARBA" id="ARBA00023004"/>
    </source>
</evidence>
<keyword evidence="4 13" id="KW-0004">4Fe-4S</keyword>
<reference evidence="15 16" key="1">
    <citation type="submission" date="2024-06" db="EMBL/GenBank/DDBJ databases">
        <authorList>
            <person name="Kim D.-U."/>
        </authorList>
    </citation>
    <scope>NUCLEOTIDE SEQUENCE [LARGE SCALE GENOMIC DNA]</scope>
    <source>
        <strain evidence="15 16">KACC15460</strain>
    </source>
</reference>
<keyword evidence="8 13" id="KW-0479">Metal-binding</keyword>
<organism evidence="15 16">
    <name type="scientific">Mesorhizobium shangrilense</name>
    <dbReference type="NCBI Taxonomy" id="460060"/>
    <lineage>
        <taxon>Bacteria</taxon>
        <taxon>Pseudomonadati</taxon>
        <taxon>Pseudomonadota</taxon>
        <taxon>Alphaproteobacteria</taxon>
        <taxon>Hyphomicrobiales</taxon>
        <taxon>Phyllobacteriaceae</taxon>
        <taxon>Mesorhizobium</taxon>
    </lineage>
</organism>
<comment type="cofactor">
    <cofactor evidence="13">
        <name>[4Fe-4S] cluster</name>
        <dbReference type="ChEBI" id="CHEBI:49883"/>
    </cofactor>
    <text evidence="13">Binds 1 [4Fe-4S] cluster. The cluster is coordinated with 3 cysteines and an exchangeable S-adenosyl-L-methionine.</text>
</comment>
<dbReference type="SMART" id="SM00729">
    <property type="entry name" value="Elp3"/>
    <property type="match status" value="1"/>
</dbReference>
<keyword evidence="6 13" id="KW-0949">S-adenosyl-L-methionine</keyword>
<dbReference type="InterPro" id="IPR010722">
    <property type="entry name" value="BATS_dom"/>
</dbReference>
<feature type="binding site" evidence="13">
    <location>
        <position position="52"/>
    </location>
    <ligand>
        <name>[4Fe-4S] cluster</name>
        <dbReference type="ChEBI" id="CHEBI:49883"/>
        <note>4Fe-4S-S-AdoMet</note>
    </ligand>
</feature>
<proteinExistence type="inferred from homology"/>
<sequence>MWTLEKARAVHDAPFNNLLFLAQTVHRQNFEPNKVQLSRLLSIKTGGCPEDCGYCSQSAHHETGLKASKLIEVRRVIAEATKARDAGATRYCMGAAWRNPKTRDMDAVVAMVEGVKALGMETCMTLGMLDLEQTARLKQAGLDYYNHNIDTSERYYSEIIGTRSFADRLETLELVRQSGIKVCCGGIVGMGEEPVDRIDMLVTLANLPEHPESVPINMLIPIAGTPLAEAKPIEPIEFVRVIALARIMMPKSHVRLSAGRIAMTDEMQALCFFAGANSIFVGDTLLTANNPGEDKDSLLFRRLGIEPMELEAQ</sequence>
<dbReference type="InterPro" id="IPR002684">
    <property type="entry name" value="Biotin_synth/BioAB"/>
</dbReference>
<feature type="binding site" evidence="13">
    <location>
        <position position="123"/>
    </location>
    <ligand>
        <name>[2Fe-2S] cluster</name>
        <dbReference type="ChEBI" id="CHEBI:190135"/>
    </ligand>
</feature>
<dbReference type="Pfam" id="PF06968">
    <property type="entry name" value="BATS"/>
    <property type="match status" value="1"/>
</dbReference>
<evidence type="ECO:0000256" key="8">
    <source>
        <dbReference type="ARBA" id="ARBA00022723"/>
    </source>
</evidence>
<name>A0ABV2DSG1_9HYPH</name>
<keyword evidence="16" id="KW-1185">Reference proteome</keyword>
<dbReference type="CDD" id="cd01335">
    <property type="entry name" value="Radical_SAM"/>
    <property type="match status" value="1"/>
</dbReference>
<keyword evidence="9 13" id="KW-0093">Biotin biosynthesis</keyword>
<dbReference type="EC" id="2.8.1.6" evidence="3 13"/>
<dbReference type="EMBL" id="JBEWSZ010000016">
    <property type="protein sequence ID" value="MET2832953.1"/>
    <property type="molecule type" value="Genomic_DNA"/>
</dbReference>
<dbReference type="PANTHER" id="PTHR22976:SF2">
    <property type="entry name" value="BIOTIN SYNTHASE, MITOCHONDRIAL"/>
    <property type="match status" value="1"/>
</dbReference>
<evidence type="ECO:0000256" key="11">
    <source>
        <dbReference type="ARBA" id="ARBA00023014"/>
    </source>
</evidence>
<evidence type="ECO:0000256" key="6">
    <source>
        <dbReference type="ARBA" id="ARBA00022691"/>
    </source>
</evidence>
<evidence type="ECO:0000313" key="16">
    <source>
        <dbReference type="Proteomes" id="UP001548832"/>
    </source>
</evidence>
<dbReference type="InterPro" id="IPR006638">
    <property type="entry name" value="Elp3/MiaA/NifB-like_rSAM"/>
</dbReference>
<dbReference type="PIRSF" id="PIRSF001619">
    <property type="entry name" value="Biotin_synth"/>
    <property type="match status" value="1"/>
</dbReference>
<dbReference type="Gene3D" id="3.20.20.70">
    <property type="entry name" value="Aldolase class I"/>
    <property type="match status" value="1"/>
</dbReference>
<feature type="binding site" evidence="13">
    <location>
        <position position="255"/>
    </location>
    <ligand>
        <name>[2Fe-2S] cluster</name>
        <dbReference type="ChEBI" id="CHEBI:190135"/>
    </ligand>
</feature>
<dbReference type="InterPro" id="IPR024177">
    <property type="entry name" value="Biotin_synthase"/>
</dbReference>
<comment type="cofactor">
    <cofactor evidence="13">
        <name>[2Fe-2S] cluster</name>
        <dbReference type="ChEBI" id="CHEBI:190135"/>
    </cofactor>
    <text evidence="13">Binds 1 [2Fe-2S] cluster. The cluster is coordinated with 3 cysteines and 1 arginine.</text>
</comment>
<dbReference type="SFLD" id="SFLDG01060">
    <property type="entry name" value="BATS_domain_containing"/>
    <property type="match status" value="1"/>
</dbReference>
<evidence type="ECO:0000256" key="2">
    <source>
        <dbReference type="ARBA" id="ARBA00010765"/>
    </source>
</evidence>
<keyword evidence="11 13" id="KW-0411">Iron-sulfur</keyword>
<comment type="subunit">
    <text evidence="13">Homodimer.</text>
</comment>
<feature type="domain" description="Radical SAM core" evidence="14">
    <location>
        <begin position="33"/>
        <end position="260"/>
    </location>
</feature>
<evidence type="ECO:0000256" key="9">
    <source>
        <dbReference type="ARBA" id="ARBA00022756"/>
    </source>
</evidence>
<evidence type="ECO:0000256" key="7">
    <source>
        <dbReference type="ARBA" id="ARBA00022714"/>
    </source>
</evidence>
<dbReference type="SFLD" id="SFLDS00029">
    <property type="entry name" value="Radical_SAM"/>
    <property type="match status" value="1"/>
</dbReference>
<evidence type="ECO:0000256" key="1">
    <source>
        <dbReference type="ARBA" id="ARBA00004942"/>
    </source>
</evidence>
<comment type="catalytic activity">
    <reaction evidence="12 13">
        <text>(4R,5S)-dethiobiotin + (sulfur carrier)-SH + 2 reduced [2Fe-2S]-[ferredoxin] + 2 S-adenosyl-L-methionine = (sulfur carrier)-H + biotin + 2 5'-deoxyadenosine + 2 L-methionine + 2 oxidized [2Fe-2S]-[ferredoxin]</text>
        <dbReference type="Rhea" id="RHEA:22060"/>
        <dbReference type="Rhea" id="RHEA-COMP:10000"/>
        <dbReference type="Rhea" id="RHEA-COMP:10001"/>
        <dbReference type="Rhea" id="RHEA-COMP:14737"/>
        <dbReference type="Rhea" id="RHEA-COMP:14739"/>
        <dbReference type="ChEBI" id="CHEBI:17319"/>
        <dbReference type="ChEBI" id="CHEBI:29917"/>
        <dbReference type="ChEBI" id="CHEBI:33737"/>
        <dbReference type="ChEBI" id="CHEBI:33738"/>
        <dbReference type="ChEBI" id="CHEBI:57586"/>
        <dbReference type="ChEBI" id="CHEBI:57844"/>
        <dbReference type="ChEBI" id="CHEBI:59789"/>
        <dbReference type="ChEBI" id="CHEBI:64428"/>
        <dbReference type="ChEBI" id="CHEBI:149473"/>
        <dbReference type="EC" id="2.8.1.6"/>
    </reaction>
</comment>
<accession>A0ABV2DSG1</accession>
<evidence type="ECO:0000256" key="12">
    <source>
        <dbReference type="ARBA" id="ARBA00051157"/>
    </source>
</evidence>
<comment type="function">
    <text evidence="13">Catalyzes the conversion of dethiobiotin (DTB) to biotin by the insertion of a sulfur atom into dethiobiotin via a radical-based mechanism.</text>
</comment>
<dbReference type="Pfam" id="PF04055">
    <property type="entry name" value="Radical_SAM"/>
    <property type="match status" value="1"/>
</dbReference>
<keyword evidence="10 13" id="KW-0408">Iron</keyword>
<feature type="binding site" evidence="13">
    <location>
        <position position="92"/>
    </location>
    <ligand>
        <name>[2Fe-2S] cluster</name>
        <dbReference type="ChEBI" id="CHEBI:190135"/>
    </ligand>
</feature>
<protein>
    <recommendedName>
        <fullName evidence="3 13">Biotin synthase</fullName>
        <ecNumber evidence="3 13">2.8.1.6</ecNumber>
    </recommendedName>
</protein>
<dbReference type="SMART" id="SM00876">
    <property type="entry name" value="BATS"/>
    <property type="match status" value="1"/>
</dbReference>
<evidence type="ECO:0000256" key="13">
    <source>
        <dbReference type="HAMAP-Rule" id="MF_01694"/>
    </source>
</evidence>
<dbReference type="GO" id="GO:0004076">
    <property type="term" value="F:biotin synthase activity"/>
    <property type="evidence" value="ECO:0007669"/>
    <property type="project" value="UniProtKB-EC"/>
</dbReference>
<evidence type="ECO:0000256" key="5">
    <source>
        <dbReference type="ARBA" id="ARBA00022679"/>
    </source>
</evidence>
<dbReference type="NCBIfam" id="TIGR00433">
    <property type="entry name" value="bioB"/>
    <property type="match status" value="1"/>
</dbReference>
<gene>
    <name evidence="13 15" type="primary">bioB</name>
    <name evidence="15" type="ORF">ABVQ20_39250</name>
</gene>
<dbReference type="InterPro" id="IPR013785">
    <property type="entry name" value="Aldolase_TIM"/>
</dbReference>
<evidence type="ECO:0000259" key="14">
    <source>
        <dbReference type="PROSITE" id="PS51918"/>
    </source>
</evidence>
<dbReference type="HAMAP" id="MF_01694">
    <property type="entry name" value="BioB"/>
    <property type="match status" value="1"/>
</dbReference>
<keyword evidence="5 13" id="KW-0808">Transferase</keyword>
<dbReference type="InterPro" id="IPR007197">
    <property type="entry name" value="rSAM"/>
</dbReference>
<dbReference type="SUPFAM" id="SSF102114">
    <property type="entry name" value="Radical SAM enzymes"/>
    <property type="match status" value="1"/>
</dbReference>
<feature type="binding site" evidence="13">
    <location>
        <position position="183"/>
    </location>
    <ligand>
        <name>[2Fe-2S] cluster</name>
        <dbReference type="ChEBI" id="CHEBI:190135"/>
    </ligand>
</feature>